<dbReference type="Proteomes" id="UP000224567">
    <property type="component" value="Unassembled WGS sequence"/>
</dbReference>
<dbReference type="PROSITE" id="PS50846">
    <property type="entry name" value="HMA_2"/>
    <property type="match status" value="1"/>
</dbReference>
<reference evidence="5" key="2">
    <citation type="journal article" date="2017" name="J. Anim. Genet.">
        <title>Multiple reference genome sequences of hot pepper reveal the massive evolution of plant disease resistance genes by retroduplication.</title>
        <authorList>
            <person name="Kim S."/>
            <person name="Park J."/>
            <person name="Yeom S.-I."/>
            <person name="Kim Y.-M."/>
            <person name="Seo E."/>
            <person name="Kim K.-T."/>
            <person name="Kim M.-S."/>
            <person name="Lee J.M."/>
            <person name="Cheong K."/>
            <person name="Shin H.-S."/>
            <person name="Kim S.-B."/>
            <person name="Han K."/>
            <person name="Lee J."/>
            <person name="Park M."/>
            <person name="Lee H.-A."/>
            <person name="Lee H.-Y."/>
            <person name="Lee Y."/>
            <person name="Oh S."/>
            <person name="Lee J.H."/>
            <person name="Choi E."/>
            <person name="Choi E."/>
            <person name="Lee S.E."/>
            <person name="Jeon J."/>
            <person name="Kim H."/>
            <person name="Choi G."/>
            <person name="Song H."/>
            <person name="Lee J."/>
            <person name="Lee S.-C."/>
            <person name="Kwon J.-K."/>
            <person name="Lee H.-Y."/>
            <person name="Koo N."/>
            <person name="Hong Y."/>
            <person name="Kim R.W."/>
            <person name="Kang W.-H."/>
            <person name="Huh J.H."/>
            <person name="Kang B.-C."/>
            <person name="Yang T.-J."/>
            <person name="Lee Y.-H."/>
            <person name="Bennetzen J.L."/>
            <person name="Choi D."/>
        </authorList>
    </citation>
    <scope>NUCLEOTIDE SEQUENCE [LARGE SCALE GENOMIC DNA]</scope>
    <source>
        <strain evidence="5">cv. PBC81</strain>
    </source>
</reference>
<dbReference type="InterPro" id="IPR044594">
    <property type="entry name" value="HIPP01/3/5/6"/>
</dbReference>
<dbReference type="OrthoDB" id="773760at2759"/>
<name>A0A2G2VQG0_CAPBA</name>
<feature type="compositionally biased region" description="Basic and acidic residues" evidence="2">
    <location>
        <begin position="141"/>
        <end position="180"/>
    </location>
</feature>
<protein>
    <recommendedName>
        <fullName evidence="3">HMA domain-containing protein</fullName>
    </recommendedName>
</protein>
<feature type="domain" description="HMA" evidence="3">
    <location>
        <begin position="12"/>
        <end position="79"/>
    </location>
</feature>
<evidence type="ECO:0000259" key="3">
    <source>
        <dbReference type="PROSITE" id="PS50846"/>
    </source>
</evidence>
<sequence>MKDDIFVDSPPITTAVLKSHCRCQGCIQKIDEIVTIFKGYKEMKVDEQKDLVTVTGSMDMKVLAETLKKHLKKEIKIVLPKKEVGEKKEKCGGGGDKVKGKGREGNVEGKGNKVKDKIDRGCGDNGGGGGKGKGKGGEGNAEGKGKINRGDGGGGKDKGKGGEGNVEGKGKVKDKIDRGGGDNGGDGGKGKGKGGECNAEGKRKAKDKIDGGGGGGGKGKGKGGEGNVEGKGKMKEVVVVAKVRIKAEKAMLKGKFNLIYIMDKLKNLATKGVKIFCSGSGSGSKKRITSSRGSSSSRYTRVSSPPVPLGTPFEEEIGVGAHDMDYVEAQKNYGIEEENEVDAVNLDEDNENIAETPAVGDANVRSELVNLPSHPPSAPKPRKRSSIAWQFFERISDIEV</sequence>
<accession>A0A2G2VQG0</accession>
<dbReference type="EMBL" id="MLFT02000011">
    <property type="protein sequence ID" value="PHT35202.1"/>
    <property type="molecule type" value="Genomic_DNA"/>
</dbReference>
<dbReference type="GO" id="GO:0046872">
    <property type="term" value="F:metal ion binding"/>
    <property type="evidence" value="ECO:0007669"/>
    <property type="project" value="InterPro"/>
</dbReference>
<evidence type="ECO:0000256" key="2">
    <source>
        <dbReference type="SAM" id="MobiDB-lite"/>
    </source>
</evidence>
<evidence type="ECO:0000256" key="1">
    <source>
        <dbReference type="ARBA" id="ARBA00004170"/>
    </source>
</evidence>
<reference evidence="4 5" key="1">
    <citation type="journal article" date="2017" name="Genome Biol.">
        <title>New reference genome sequences of hot pepper reveal the massive evolution of plant disease-resistance genes by retroduplication.</title>
        <authorList>
            <person name="Kim S."/>
            <person name="Park J."/>
            <person name="Yeom S.I."/>
            <person name="Kim Y.M."/>
            <person name="Seo E."/>
            <person name="Kim K.T."/>
            <person name="Kim M.S."/>
            <person name="Lee J.M."/>
            <person name="Cheong K."/>
            <person name="Shin H.S."/>
            <person name="Kim S.B."/>
            <person name="Han K."/>
            <person name="Lee J."/>
            <person name="Park M."/>
            <person name="Lee H.A."/>
            <person name="Lee H.Y."/>
            <person name="Lee Y."/>
            <person name="Oh S."/>
            <person name="Lee J.H."/>
            <person name="Choi E."/>
            <person name="Choi E."/>
            <person name="Lee S.E."/>
            <person name="Jeon J."/>
            <person name="Kim H."/>
            <person name="Choi G."/>
            <person name="Song H."/>
            <person name="Lee J."/>
            <person name="Lee S.C."/>
            <person name="Kwon J.K."/>
            <person name="Lee H.Y."/>
            <person name="Koo N."/>
            <person name="Hong Y."/>
            <person name="Kim R.W."/>
            <person name="Kang W.H."/>
            <person name="Huh J.H."/>
            <person name="Kang B.C."/>
            <person name="Yang T.J."/>
            <person name="Lee Y.H."/>
            <person name="Bennetzen J.L."/>
            <person name="Choi D."/>
        </authorList>
    </citation>
    <scope>NUCLEOTIDE SEQUENCE [LARGE SCALE GENOMIC DNA]</scope>
    <source>
        <strain evidence="5">cv. PBC81</strain>
    </source>
</reference>
<dbReference type="GO" id="GO:0009626">
    <property type="term" value="P:plant-type hypersensitive response"/>
    <property type="evidence" value="ECO:0007669"/>
    <property type="project" value="UniProtKB-KW"/>
</dbReference>
<gene>
    <name evidence="4" type="ORF">CQW23_27002</name>
</gene>
<comment type="caution">
    <text evidence="4">The sequence shown here is derived from an EMBL/GenBank/DDBJ whole genome shotgun (WGS) entry which is preliminary data.</text>
</comment>
<keyword evidence="5" id="KW-1185">Reference proteome</keyword>
<feature type="compositionally biased region" description="Gly residues" evidence="2">
    <location>
        <begin position="123"/>
        <end position="140"/>
    </location>
</feature>
<organism evidence="4 5">
    <name type="scientific">Capsicum baccatum</name>
    <name type="common">Peruvian pepper</name>
    <dbReference type="NCBI Taxonomy" id="33114"/>
    <lineage>
        <taxon>Eukaryota</taxon>
        <taxon>Viridiplantae</taxon>
        <taxon>Streptophyta</taxon>
        <taxon>Embryophyta</taxon>
        <taxon>Tracheophyta</taxon>
        <taxon>Spermatophyta</taxon>
        <taxon>Magnoliopsida</taxon>
        <taxon>eudicotyledons</taxon>
        <taxon>Gunneridae</taxon>
        <taxon>Pentapetalae</taxon>
        <taxon>asterids</taxon>
        <taxon>lamiids</taxon>
        <taxon>Solanales</taxon>
        <taxon>Solanaceae</taxon>
        <taxon>Solanoideae</taxon>
        <taxon>Capsiceae</taxon>
        <taxon>Capsicum</taxon>
    </lineage>
</organism>
<dbReference type="PANTHER" id="PTHR46413">
    <property type="entry name" value="HEAVY METAL-ASSOCIATED ISOPRENYLATED PLANT PROTEIN 6"/>
    <property type="match status" value="1"/>
</dbReference>
<feature type="compositionally biased region" description="Basic and acidic residues" evidence="2">
    <location>
        <begin position="87"/>
        <end position="122"/>
    </location>
</feature>
<dbReference type="SUPFAM" id="SSF55008">
    <property type="entry name" value="HMA, heavy metal-associated domain"/>
    <property type="match status" value="1"/>
</dbReference>
<dbReference type="InterPro" id="IPR006121">
    <property type="entry name" value="HMA_dom"/>
</dbReference>
<dbReference type="Pfam" id="PF00403">
    <property type="entry name" value="HMA"/>
    <property type="match status" value="1"/>
</dbReference>
<feature type="region of interest" description="Disordered" evidence="2">
    <location>
        <begin position="87"/>
        <end position="229"/>
    </location>
</feature>
<feature type="compositionally biased region" description="Gly residues" evidence="2">
    <location>
        <begin position="211"/>
        <end position="227"/>
    </location>
</feature>
<feature type="compositionally biased region" description="Basic and acidic residues" evidence="2">
    <location>
        <begin position="199"/>
        <end position="210"/>
    </location>
</feature>
<evidence type="ECO:0000313" key="4">
    <source>
        <dbReference type="EMBL" id="PHT35202.1"/>
    </source>
</evidence>
<comment type="subcellular location">
    <subcellularLocation>
        <location evidence="1">Membrane</location>
        <topology evidence="1">Peripheral membrane protein</topology>
    </subcellularLocation>
</comment>
<proteinExistence type="predicted"/>
<dbReference type="Gene3D" id="3.30.70.100">
    <property type="match status" value="1"/>
</dbReference>
<dbReference type="InterPro" id="IPR036163">
    <property type="entry name" value="HMA_dom_sf"/>
</dbReference>
<feature type="compositionally biased region" description="Low complexity" evidence="2">
    <location>
        <begin position="290"/>
        <end position="304"/>
    </location>
</feature>
<dbReference type="GO" id="GO:0016020">
    <property type="term" value="C:membrane"/>
    <property type="evidence" value="ECO:0007669"/>
    <property type="project" value="UniProtKB-SubCell"/>
</dbReference>
<evidence type="ECO:0000313" key="5">
    <source>
        <dbReference type="Proteomes" id="UP000224567"/>
    </source>
</evidence>
<dbReference type="AlphaFoldDB" id="A0A2G2VQG0"/>
<feature type="region of interest" description="Disordered" evidence="2">
    <location>
        <begin position="279"/>
        <end position="312"/>
    </location>
</feature>
<dbReference type="PANTHER" id="PTHR46413:SF34">
    <property type="entry name" value="HEAVY METAL-ASSOCIATED ISOPRENYLATED PLANT PROTEIN 3-LIKE"/>
    <property type="match status" value="1"/>
</dbReference>